<dbReference type="PRINTS" id="PR00420">
    <property type="entry name" value="RNGMNOXGNASE"/>
</dbReference>
<dbReference type="EMBL" id="CP016359">
    <property type="protein sequence ID" value="APU68376.1"/>
    <property type="molecule type" value="Genomic_DNA"/>
</dbReference>
<dbReference type="STRING" id="1229726.GRFL_1652"/>
<dbReference type="Pfam" id="PF07992">
    <property type="entry name" value="Pyr_redox_2"/>
    <property type="match status" value="1"/>
</dbReference>
<dbReference type="PANTHER" id="PTHR10632:SF2">
    <property type="entry name" value="SULFIDE:QUINONE OXIDOREDUCTASE, MITOCHONDRIAL"/>
    <property type="match status" value="1"/>
</dbReference>
<keyword evidence="6" id="KW-0560">Oxidoreductase</keyword>
<dbReference type="OrthoDB" id="9805710at2"/>
<keyword evidence="3" id="KW-0874">Quinone</keyword>
<dbReference type="Gene3D" id="3.50.50.60">
    <property type="entry name" value="FAD/NAD(P)-binding domain"/>
    <property type="match status" value="2"/>
</dbReference>
<dbReference type="AlphaFoldDB" id="A0A1L7I458"/>
<dbReference type="RefSeq" id="WP_083644155.1">
    <property type="nucleotide sequence ID" value="NZ_AMRU01000001.1"/>
</dbReference>
<dbReference type="GO" id="GO:0071949">
    <property type="term" value="F:FAD binding"/>
    <property type="evidence" value="ECO:0007669"/>
    <property type="project" value="TreeGrafter"/>
</dbReference>
<sequence length="435" mass="48645">MATKFQVLIIGGGTAGIMTAAQLLRQKKTNSVAIIEPADTHYYQPAWTLVGAGTFDYKKTAKPMSKVIPKGAEWIKDKATGFDPENNLVHTASSGDISYDYLVVAPGLTYDYSLIPGLGEAMDKGVVCSNYTDPEHTWKVLKNFKGGTALFTQPATPIKCGGAPQKIMYLAESYFRKSGVRSKTNIVFATPGTIIFGVKEIAKTLMNIIDRKDINLRFFHKLVEVDAKNQIAWYELVKQPEAGGCILRSEETDTVKIDKNFVYNYKDVKVSVKNGRYGIHYDMMHTAPPSVAPAFVRESSLVNEAGWVDVDKHSLQHRKYPNIFSLGDVAGLPTAKTGAAIRKQVPIVVDNIDLLMQQDRIGSLSYNGYSSCPLVTDYGKMVLAEFDYDQNFKPDPKLKQLLIKDSSKEHWRLWILKKYGLPYLYWNKMLKGKEV</sequence>
<accession>A0A1L7I458</accession>
<evidence type="ECO:0000256" key="3">
    <source>
        <dbReference type="ARBA" id="ARBA00022719"/>
    </source>
</evidence>
<dbReference type="SUPFAM" id="SSF51905">
    <property type="entry name" value="FAD/NAD(P)-binding domain"/>
    <property type="match status" value="2"/>
</dbReference>
<proteinExistence type="predicted"/>
<dbReference type="InterPro" id="IPR036188">
    <property type="entry name" value="FAD/NAD-bd_sf"/>
</dbReference>
<dbReference type="InterPro" id="IPR023753">
    <property type="entry name" value="FAD/NAD-binding_dom"/>
</dbReference>
<keyword evidence="5" id="KW-0809">Transit peptide</keyword>
<dbReference type="KEGG" id="gfl:GRFL_1652"/>
<keyword evidence="8" id="KW-1185">Reference proteome</keyword>
<evidence type="ECO:0000256" key="4">
    <source>
        <dbReference type="ARBA" id="ARBA00022827"/>
    </source>
</evidence>
<dbReference type="InterPro" id="IPR015904">
    <property type="entry name" value="Sulphide_quinone_reductase"/>
</dbReference>
<keyword evidence="4" id="KW-0274">FAD</keyword>
<dbReference type="FunFam" id="3.50.50.60:FF:000034">
    <property type="entry name" value="sulfide:quinone oxidoreductase, mitochondrial"/>
    <property type="match status" value="1"/>
</dbReference>
<comment type="cofactor">
    <cofactor evidence="1">
        <name>FAD</name>
        <dbReference type="ChEBI" id="CHEBI:57692"/>
    </cofactor>
</comment>
<evidence type="ECO:0000313" key="8">
    <source>
        <dbReference type="Proteomes" id="UP000186230"/>
    </source>
</evidence>
<dbReference type="GO" id="GO:0048038">
    <property type="term" value="F:quinone binding"/>
    <property type="evidence" value="ECO:0007669"/>
    <property type="project" value="UniProtKB-KW"/>
</dbReference>
<reference evidence="7 8" key="1">
    <citation type="submission" date="2016-07" db="EMBL/GenBank/DDBJ databases">
        <title>Multi-omics approach to identify versatile polysaccharide utilization systems of a marine flavobacterium Gramella flava.</title>
        <authorList>
            <person name="Tang K."/>
        </authorList>
    </citation>
    <scope>NUCLEOTIDE SEQUENCE [LARGE SCALE GENOMIC DNA]</scope>
    <source>
        <strain evidence="7 8">JLT2011</strain>
    </source>
</reference>
<dbReference type="GO" id="GO:0070221">
    <property type="term" value="P:sulfide oxidation, using sulfide:quinone oxidoreductase"/>
    <property type="evidence" value="ECO:0007669"/>
    <property type="project" value="TreeGrafter"/>
</dbReference>
<name>A0A1L7I458_9FLAO</name>
<organism evidence="7 8">
    <name type="scientific">Christiangramia flava JLT2011</name>
    <dbReference type="NCBI Taxonomy" id="1229726"/>
    <lineage>
        <taxon>Bacteria</taxon>
        <taxon>Pseudomonadati</taxon>
        <taxon>Bacteroidota</taxon>
        <taxon>Flavobacteriia</taxon>
        <taxon>Flavobacteriales</taxon>
        <taxon>Flavobacteriaceae</taxon>
        <taxon>Christiangramia</taxon>
    </lineage>
</organism>
<protein>
    <submittedName>
        <fullName evidence="7">FAD-dependent pyridine nucleotide-disulfide oxidoreductase</fullName>
    </submittedName>
</protein>
<evidence type="ECO:0000256" key="6">
    <source>
        <dbReference type="ARBA" id="ARBA00023002"/>
    </source>
</evidence>
<dbReference type="Proteomes" id="UP000186230">
    <property type="component" value="Chromosome"/>
</dbReference>
<evidence type="ECO:0000313" key="7">
    <source>
        <dbReference type="EMBL" id="APU68376.1"/>
    </source>
</evidence>
<evidence type="ECO:0000256" key="2">
    <source>
        <dbReference type="ARBA" id="ARBA00022630"/>
    </source>
</evidence>
<dbReference type="PANTHER" id="PTHR10632">
    <property type="entry name" value="SULFIDE:QUINONE OXIDOREDUCTASE"/>
    <property type="match status" value="1"/>
</dbReference>
<dbReference type="GO" id="GO:0070224">
    <property type="term" value="F:sulfide:quinone oxidoreductase activity"/>
    <property type="evidence" value="ECO:0007669"/>
    <property type="project" value="TreeGrafter"/>
</dbReference>
<gene>
    <name evidence="7" type="ORF">GRFL_1652</name>
</gene>
<evidence type="ECO:0000256" key="5">
    <source>
        <dbReference type="ARBA" id="ARBA00022946"/>
    </source>
</evidence>
<evidence type="ECO:0000256" key="1">
    <source>
        <dbReference type="ARBA" id="ARBA00001974"/>
    </source>
</evidence>
<keyword evidence="2" id="KW-0285">Flavoprotein</keyword>